<organism evidence="1 2">
    <name type="scientific">Prevotella intermedia</name>
    <dbReference type="NCBI Taxonomy" id="28131"/>
    <lineage>
        <taxon>Bacteria</taxon>
        <taxon>Pseudomonadati</taxon>
        <taxon>Bacteroidota</taxon>
        <taxon>Bacteroidia</taxon>
        <taxon>Bacteroidales</taxon>
        <taxon>Prevotellaceae</taxon>
        <taxon>Prevotella</taxon>
    </lineage>
</organism>
<name>A0A2M8TWC3_PREIN</name>
<accession>A0A2M8TWC3</accession>
<comment type="caution">
    <text evidence="1">The sequence shown here is derived from an EMBL/GenBank/DDBJ whole genome shotgun (WGS) entry which is preliminary data.</text>
</comment>
<gene>
    <name evidence="1" type="ORF">CTM58_09285</name>
</gene>
<proteinExistence type="predicted"/>
<evidence type="ECO:0000313" key="2">
    <source>
        <dbReference type="Proteomes" id="UP000229884"/>
    </source>
</evidence>
<dbReference type="RefSeq" id="WP_100371021.1">
    <property type="nucleotide sequence ID" value="NZ_PENG01000001.1"/>
</dbReference>
<dbReference type="EMBL" id="PENG01000001">
    <property type="protein sequence ID" value="PJI28247.1"/>
    <property type="molecule type" value="Genomic_DNA"/>
</dbReference>
<sequence>MKKWTSKEEIEETIGALPLERDIEVLYILQPNTVVVEVGIKGNTSFSDIKKIGEAFGDDDVWIDAVGNEELKLTIFII</sequence>
<reference evidence="1 2" key="1">
    <citation type="submission" date="2017-11" db="EMBL/GenBank/DDBJ databases">
        <title>Genome sequencing of Prevotella intermedia KCOM 2832.</title>
        <authorList>
            <person name="Kook J.-K."/>
            <person name="Park S.-N."/>
            <person name="Lim Y.K."/>
        </authorList>
    </citation>
    <scope>NUCLEOTIDE SEQUENCE [LARGE SCALE GENOMIC DNA]</scope>
    <source>
        <strain evidence="1 2">KCOM 2832</strain>
    </source>
</reference>
<protein>
    <submittedName>
        <fullName evidence="1">Uncharacterized protein</fullName>
    </submittedName>
</protein>
<dbReference type="Proteomes" id="UP000229884">
    <property type="component" value="Unassembled WGS sequence"/>
</dbReference>
<dbReference type="AlphaFoldDB" id="A0A2M8TWC3"/>
<evidence type="ECO:0000313" key="1">
    <source>
        <dbReference type="EMBL" id="PJI28247.1"/>
    </source>
</evidence>